<dbReference type="OrthoDB" id="3062035at2759"/>
<gene>
    <name evidence="1" type="ORF">P691DRAFT_781614</name>
</gene>
<proteinExistence type="predicted"/>
<reference evidence="1" key="1">
    <citation type="submission" date="2020-11" db="EMBL/GenBank/DDBJ databases">
        <authorList>
            <consortium name="DOE Joint Genome Institute"/>
            <person name="Ahrendt S."/>
            <person name="Riley R."/>
            <person name="Andreopoulos W."/>
            <person name="Labutti K."/>
            <person name="Pangilinan J."/>
            <person name="Ruiz-Duenas F.J."/>
            <person name="Barrasa J.M."/>
            <person name="Sanchez-Garcia M."/>
            <person name="Camarero S."/>
            <person name="Miyauchi S."/>
            <person name="Serrano A."/>
            <person name="Linde D."/>
            <person name="Babiker R."/>
            <person name="Drula E."/>
            <person name="Ayuso-Fernandez I."/>
            <person name="Pacheco R."/>
            <person name="Padilla G."/>
            <person name="Ferreira P."/>
            <person name="Barriuso J."/>
            <person name="Kellner H."/>
            <person name="Castanera R."/>
            <person name="Alfaro M."/>
            <person name="Ramirez L."/>
            <person name="Pisabarro A.G."/>
            <person name="Kuo A."/>
            <person name="Tritt A."/>
            <person name="Lipzen A."/>
            <person name="He G."/>
            <person name="Yan M."/>
            <person name="Ng V."/>
            <person name="Cullen D."/>
            <person name="Martin F."/>
            <person name="Rosso M.-N."/>
            <person name="Henrissat B."/>
            <person name="Hibbett D."/>
            <person name="Martinez A.T."/>
            <person name="Grigoriev I.V."/>
        </authorList>
    </citation>
    <scope>NUCLEOTIDE SEQUENCE</scope>
    <source>
        <strain evidence="1">MF-IS2</strain>
    </source>
</reference>
<keyword evidence="2" id="KW-1185">Reference proteome</keyword>
<dbReference type="EMBL" id="MU151177">
    <property type="protein sequence ID" value="KAF9448006.1"/>
    <property type="molecule type" value="Genomic_DNA"/>
</dbReference>
<dbReference type="AlphaFoldDB" id="A0A9P5XEV7"/>
<comment type="caution">
    <text evidence="1">The sequence shown here is derived from an EMBL/GenBank/DDBJ whole genome shotgun (WGS) entry which is preliminary data.</text>
</comment>
<sequence length="110" mass="12652">MGSLASSDIWSEILRYFRISSRGDTKDDKDDKDTWLKQLMTTLEPVVRVFNVLPDYEVNGSWRAVKHLAKDEPGDVDHWSSEMCTMDVEELVLSFTEERSLITLGWVSVP</sequence>
<evidence type="ECO:0000313" key="2">
    <source>
        <dbReference type="Proteomes" id="UP000807342"/>
    </source>
</evidence>
<name>A0A9P5XEV7_9AGAR</name>
<accession>A0A9P5XEV7</accession>
<protein>
    <submittedName>
        <fullName evidence="1">Uncharacterized protein</fullName>
    </submittedName>
</protein>
<evidence type="ECO:0000313" key="1">
    <source>
        <dbReference type="EMBL" id="KAF9448006.1"/>
    </source>
</evidence>
<organism evidence="1 2">
    <name type="scientific">Macrolepiota fuliginosa MF-IS2</name>
    <dbReference type="NCBI Taxonomy" id="1400762"/>
    <lineage>
        <taxon>Eukaryota</taxon>
        <taxon>Fungi</taxon>
        <taxon>Dikarya</taxon>
        <taxon>Basidiomycota</taxon>
        <taxon>Agaricomycotina</taxon>
        <taxon>Agaricomycetes</taxon>
        <taxon>Agaricomycetidae</taxon>
        <taxon>Agaricales</taxon>
        <taxon>Agaricineae</taxon>
        <taxon>Agaricaceae</taxon>
        <taxon>Macrolepiota</taxon>
    </lineage>
</organism>
<dbReference type="Proteomes" id="UP000807342">
    <property type="component" value="Unassembled WGS sequence"/>
</dbReference>